<dbReference type="Gene3D" id="1.10.150.130">
    <property type="match status" value="1"/>
</dbReference>
<dbReference type="EMBL" id="CP045068">
    <property type="protein sequence ID" value="QFQ90975.1"/>
    <property type="molecule type" value="Genomic_DNA"/>
</dbReference>
<keyword evidence="4" id="KW-0233">DNA recombination</keyword>
<organism evidence="6 7">
    <name type="scientific">Lacticaseibacillus manihotivorans</name>
    <dbReference type="NCBI Taxonomy" id="88233"/>
    <lineage>
        <taxon>Bacteria</taxon>
        <taxon>Bacillati</taxon>
        <taxon>Bacillota</taxon>
        <taxon>Bacilli</taxon>
        <taxon>Lactobacillales</taxon>
        <taxon>Lactobacillaceae</taxon>
        <taxon>Lacticaseibacillus</taxon>
    </lineage>
</organism>
<reference evidence="6 7" key="1">
    <citation type="submission" date="2019-10" db="EMBL/GenBank/DDBJ databases">
        <title>Genome sequencing of Lactobacillus manihotivorans.</title>
        <authorList>
            <person name="Kim K."/>
        </authorList>
    </citation>
    <scope>NUCLEOTIDE SEQUENCE [LARGE SCALE GENOMIC DNA]</scope>
    <source>
        <strain evidence="6 7">LM010</strain>
    </source>
</reference>
<dbReference type="GO" id="GO:0006310">
    <property type="term" value="P:DNA recombination"/>
    <property type="evidence" value="ECO:0007669"/>
    <property type="project" value="UniProtKB-KW"/>
</dbReference>
<evidence type="ECO:0000259" key="5">
    <source>
        <dbReference type="PROSITE" id="PS51898"/>
    </source>
</evidence>
<name>A0A5P8JNZ5_9LACO</name>
<evidence type="ECO:0000256" key="3">
    <source>
        <dbReference type="ARBA" id="ARBA00023125"/>
    </source>
</evidence>
<proteinExistence type="inferred from homology"/>
<keyword evidence="3" id="KW-0238">DNA-binding</keyword>
<dbReference type="Pfam" id="PF14659">
    <property type="entry name" value="Phage_int_SAM_3"/>
    <property type="match status" value="1"/>
</dbReference>
<dbReference type="InterPro" id="IPR011010">
    <property type="entry name" value="DNA_brk_join_enz"/>
</dbReference>
<dbReference type="Proteomes" id="UP000388452">
    <property type="component" value="Chromosome"/>
</dbReference>
<dbReference type="InterPro" id="IPR002104">
    <property type="entry name" value="Integrase_catalytic"/>
</dbReference>
<feature type="domain" description="Tyr recombinase" evidence="5">
    <location>
        <begin position="200"/>
        <end position="404"/>
    </location>
</feature>
<dbReference type="PROSITE" id="PS51898">
    <property type="entry name" value="TYR_RECOMBINASE"/>
    <property type="match status" value="1"/>
</dbReference>
<evidence type="ECO:0000313" key="6">
    <source>
        <dbReference type="EMBL" id="QFQ90975.1"/>
    </source>
</evidence>
<gene>
    <name evidence="6" type="ORF">LM010_05855</name>
</gene>
<dbReference type="InterPro" id="IPR050090">
    <property type="entry name" value="Tyrosine_recombinase_XerCD"/>
</dbReference>
<evidence type="ECO:0000256" key="4">
    <source>
        <dbReference type="ARBA" id="ARBA00023172"/>
    </source>
</evidence>
<dbReference type="Pfam" id="PF00589">
    <property type="entry name" value="Phage_integrase"/>
    <property type="match status" value="1"/>
</dbReference>
<dbReference type="InterPro" id="IPR004107">
    <property type="entry name" value="Integrase_SAM-like_N"/>
</dbReference>
<accession>A0A5P8JNZ5</accession>
<dbReference type="PANTHER" id="PTHR30349">
    <property type="entry name" value="PHAGE INTEGRASE-RELATED"/>
    <property type="match status" value="1"/>
</dbReference>
<comment type="similarity">
    <text evidence="1">Belongs to the 'phage' integrase family.</text>
</comment>
<evidence type="ECO:0000313" key="7">
    <source>
        <dbReference type="Proteomes" id="UP000388452"/>
    </source>
</evidence>
<protein>
    <submittedName>
        <fullName evidence="6">Tyrosine-type recombinase/integrase</fullName>
    </submittedName>
</protein>
<dbReference type="InterPro" id="IPR010998">
    <property type="entry name" value="Integrase_recombinase_N"/>
</dbReference>
<dbReference type="Gene3D" id="1.10.443.10">
    <property type="entry name" value="Intergrase catalytic core"/>
    <property type="match status" value="1"/>
</dbReference>
<dbReference type="AlphaFoldDB" id="A0A5P8JNZ5"/>
<evidence type="ECO:0000256" key="2">
    <source>
        <dbReference type="ARBA" id="ARBA00022908"/>
    </source>
</evidence>
<sequence>MKEHMFVYFYLYTSQERTISMRKWTPVPRHVGLYSYDTQKGKRYGIRRGFKNADGKRDEFHPSGFRTWRDADRALKDFESTLAGGHLGPITHRAVTLSKQFESMKKRNLETERWRESTAKGKTYLYNLRLKDAFGDRRLIDISRSDYQAFINKMVIDGYSHNTIKSANSLMQQIMNDAEHLDIIDKNRLKATSIKGGTAPRDVNITRDDFKTWMATAEQDLSRYDFCMVMLLTLGSRREEVLGLQLKSFVREIGPNDQPYYEINYYKARTTGDRTGGALKSDAAYRTNYAITPTLVSLIDDAIEECKKRCTDNARIPNPETFLYLTDKGTPQYISYINEQIFKVISLKTGITARPHMFRHYFATQAMQNGAAESTVMHWLGHSDIKMTASYTRPTKEGALALIKSLQDPLTPDK</sequence>
<dbReference type="InterPro" id="IPR013762">
    <property type="entry name" value="Integrase-like_cat_sf"/>
</dbReference>
<dbReference type="SUPFAM" id="SSF56349">
    <property type="entry name" value="DNA breaking-rejoining enzymes"/>
    <property type="match status" value="1"/>
</dbReference>
<dbReference type="CDD" id="cd00397">
    <property type="entry name" value="DNA_BRE_C"/>
    <property type="match status" value="1"/>
</dbReference>
<dbReference type="PANTHER" id="PTHR30349:SF41">
    <property type="entry name" value="INTEGRASE_RECOMBINASE PROTEIN MJ0367-RELATED"/>
    <property type="match status" value="1"/>
</dbReference>
<keyword evidence="2" id="KW-0229">DNA integration</keyword>
<evidence type="ECO:0000256" key="1">
    <source>
        <dbReference type="ARBA" id="ARBA00008857"/>
    </source>
</evidence>
<dbReference type="GO" id="GO:0015074">
    <property type="term" value="P:DNA integration"/>
    <property type="evidence" value="ECO:0007669"/>
    <property type="project" value="UniProtKB-KW"/>
</dbReference>
<dbReference type="GO" id="GO:0003677">
    <property type="term" value="F:DNA binding"/>
    <property type="evidence" value="ECO:0007669"/>
    <property type="project" value="UniProtKB-KW"/>
</dbReference>